<comment type="caution">
    <text evidence="2">The sequence shown here is derived from an EMBL/GenBank/DDBJ whole genome shotgun (WGS) entry which is preliminary data.</text>
</comment>
<organism evidence="2 3">
    <name type="scientific">Luteimonas yindakuii</name>
    <dbReference type="NCBI Taxonomy" id="2565782"/>
    <lineage>
        <taxon>Bacteria</taxon>
        <taxon>Pseudomonadati</taxon>
        <taxon>Pseudomonadota</taxon>
        <taxon>Gammaproteobacteria</taxon>
        <taxon>Lysobacterales</taxon>
        <taxon>Lysobacteraceae</taxon>
        <taxon>Luteimonas</taxon>
    </lineage>
</organism>
<dbReference type="Proteomes" id="UP000298681">
    <property type="component" value="Unassembled WGS sequence"/>
</dbReference>
<gene>
    <name evidence="2" type="ORF">E4582_08495</name>
</gene>
<sequence>MTLNTFTQQARARMMHWLQCTRVQIARRPMTAAAVLACSGLAFGAAAGAGEISRLKAENTRQQAMIDNTRQEAQREVNALAARLGELQAQANRLNALGERLTRIGKLGEGEFDFTAAVGVGGPGPVLDMPPHALQEGMEQVDTQFRTSGDQLSVLEALLLGEEMERAALPSRSPVASSYVTSSYGYRADPFSGGRAFHRGIDFSARHGDPVMAVADGVVSYSGQRAGYGNVVEVDHGNGYVTRYAHNSRNTTRVGDLVRAGTELAKAGSTGRSTGVHVHFEVWEGGRVLNPRQFLADMGVSRQ</sequence>
<dbReference type="GO" id="GO:0004222">
    <property type="term" value="F:metalloendopeptidase activity"/>
    <property type="evidence" value="ECO:0007669"/>
    <property type="project" value="TreeGrafter"/>
</dbReference>
<dbReference type="InterPro" id="IPR011055">
    <property type="entry name" value="Dup_hybrid_motif"/>
</dbReference>
<dbReference type="PANTHER" id="PTHR21666:SF291">
    <property type="entry name" value="STAGE II SPORULATION PROTEIN Q"/>
    <property type="match status" value="1"/>
</dbReference>
<dbReference type="InterPro" id="IPR016047">
    <property type="entry name" value="M23ase_b-sheet_dom"/>
</dbReference>
<dbReference type="InterPro" id="IPR050570">
    <property type="entry name" value="Cell_wall_metabolism_enzyme"/>
</dbReference>
<dbReference type="Pfam" id="PF01551">
    <property type="entry name" value="Peptidase_M23"/>
    <property type="match status" value="1"/>
</dbReference>
<protein>
    <submittedName>
        <fullName evidence="2">M23 family peptidase</fullName>
    </submittedName>
</protein>
<evidence type="ECO:0000259" key="1">
    <source>
        <dbReference type="Pfam" id="PF01551"/>
    </source>
</evidence>
<accession>A0A4Z1R851</accession>
<feature type="domain" description="M23ase beta-sheet core" evidence="1">
    <location>
        <begin position="197"/>
        <end position="291"/>
    </location>
</feature>
<evidence type="ECO:0000313" key="2">
    <source>
        <dbReference type="EMBL" id="TKS54795.1"/>
    </source>
</evidence>
<dbReference type="SUPFAM" id="SSF51261">
    <property type="entry name" value="Duplicated hybrid motif"/>
    <property type="match status" value="1"/>
</dbReference>
<dbReference type="AlphaFoldDB" id="A0A4Z1R851"/>
<dbReference type="OrthoDB" id="9815245at2"/>
<dbReference type="EMBL" id="SPUH01000001">
    <property type="protein sequence ID" value="TKS54795.1"/>
    <property type="molecule type" value="Genomic_DNA"/>
</dbReference>
<dbReference type="Gene3D" id="2.70.70.10">
    <property type="entry name" value="Glucose Permease (Domain IIA)"/>
    <property type="match status" value="1"/>
</dbReference>
<dbReference type="FunFam" id="2.70.70.10:FF:000006">
    <property type="entry name" value="M23 family peptidase"/>
    <property type="match status" value="1"/>
</dbReference>
<dbReference type="CDD" id="cd12797">
    <property type="entry name" value="M23_peptidase"/>
    <property type="match status" value="1"/>
</dbReference>
<dbReference type="PANTHER" id="PTHR21666">
    <property type="entry name" value="PEPTIDASE-RELATED"/>
    <property type="match status" value="1"/>
</dbReference>
<evidence type="ECO:0000313" key="3">
    <source>
        <dbReference type="Proteomes" id="UP000298681"/>
    </source>
</evidence>
<name>A0A4Z1R851_9GAMM</name>
<reference evidence="2 3" key="1">
    <citation type="submission" date="2019-01" db="EMBL/GenBank/DDBJ databases">
        <authorList>
            <person name="Zhang S."/>
        </authorList>
    </citation>
    <scope>NUCLEOTIDE SEQUENCE [LARGE SCALE GENOMIC DNA]</scope>
    <source>
        <strain evidence="2 3">1626</strain>
    </source>
</reference>
<keyword evidence="3" id="KW-1185">Reference proteome</keyword>
<proteinExistence type="predicted"/>